<dbReference type="PaxDb" id="73239-Q7RFU9"/>
<gene>
    <name evidence="2" type="ORF">PY04603</name>
</gene>
<keyword evidence="3" id="KW-1185">Reference proteome</keyword>
<dbReference type="EMBL" id="AABL01001412">
    <property type="protein sequence ID" value="EAA16490.1"/>
    <property type="molecule type" value="Genomic_DNA"/>
</dbReference>
<organism evidence="2 3">
    <name type="scientific">Plasmodium yoelii yoelii</name>
    <dbReference type="NCBI Taxonomy" id="73239"/>
    <lineage>
        <taxon>Eukaryota</taxon>
        <taxon>Sar</taxon>
        <taxon>Alveolata</taxon>
        <taxon>Apicomplexa</taxon>
        <taxon>Aconoidasida</taxon>
        <taxon>Haemosporida</taxon>
        <taxon>Plasmodiidae</taxon>
        <taxon>Plasmodium</taxon>
        <taxon>Plasmodium (Vinckeia)</taxon>
    </lineage>
</organism>
<feature type="non-terminal residue" evidence="2">
    <location>
        <position position="40"/>
    </location>
</feature>
<reference evidence="2 3" key="1">
    <citation type="journal article" date="2002" name="Nature">
        <title>Genome sequence and comparative analysis of the model rodent malaria parasite Plasmodium yoelii yoelii.</title>
        <authorList>
            <person name="Carlton J.M."/>
            <person name="Angiuoli S.V."/>
            <person name="Suh B.B."/>
            <person name="Kooij T.W."/>
            <person name="Pertea M."/>
            <person name="Silva J.C."/>
            <person name="Ermolaeva M.D."/>
            <person name="Allen J.E."/>
            <person name="Selengut J.D."/>
            <person name="Koo H.L."/>
            <person name="Peterson J.D."/>
            <person name="Pop M."/>
            <person name="Kosack D.S."/>
            <person name="Shumway M.F."/>
            <person name="Bidwell S.L."/>
            <person name="Shallom S.J."/>
            <person name="van Aken S.E."/>
            <person name="Riedmuller S.B."/>
            <person name="Feldblyum T.V."/>
            <person name="Cho J.K."/>
            <person name="Quackenbush J."/>
            <person name="Sedegah M."/>
            <person name="Shoaibi A."/>
            <person name="Cummings L.M."/>
            <person name="Florens L."/>
            <person name="Yates J.R."/>
            <person name="Raine J.D."/>
            <person name="Sinden R.E."/>
            <person name="Harris M.A."/>
            <person name="Cunningham D.A."/>
            <person name="Preiser P.R."/>
            <person name="Bergman L.W."/>
            <person name="Vaidya A.B."/>
            <person name="van Lin L.H."/>
            <person name="Janse C.J."/>
            <person name="Waters A.P."/>
            <person name="Smith H.O."/>
            <person name="White O.R."/>
            <person name="Salzberg S.L."/>
            <person name="Venter J.C."/>
            <person name="Fraser C.M."/>
            <person name="Hoffman S.L."/>
            <person name="Gardner M.J."/>
            <person name="Carucci D.J."/>
        </authorList>
    </citation>
    <scope>NUCLEOTIDE SEQUENCE [LARGE SCALE GENOMIC DNA]</scope>
    <source>
        <strain evidence="2 3">17XNL</strain>
    </source>
</reference>
<dbReference type="InParanoid" id="Q7RFU9"/>
<keyword evidence="1" id="KW-0812">Transmembrane</keyword>
<sequence>MHEISIENRQCSIVYIYYYAFNIFASCSINHYLFLSFIVL</sequence>
<accession>Q7RFU9</accession>
<protein>
    <submittedName>
        <fullName evidence="2">Uncharacterized protein</fullName>
    </submittedName>
</protein>
<evidence type="ECO:0000256" key="1">
    <source>
        <dbReference type="SAM" id="Phobius"/>
    </source>
</evidence>
<evidence type="ECO:0000313" key="2">
    <source>
        <dbReference type="EMBL" id="EAA16490.1"/>
    </source>
</evidence>
<dbReference type="Proteomes" id="UP000008553">
    <property type="component" value="Unassembled WGS sequence"/>
</dbReference>
<keyword evidence="1" id="KW-0472">Membrane</keyword>
<proteinExistence type="predicted"/>
<keyword evidence="1" id="KW-1133">Transmembrane helix</keyword>
<name>Q7RFU9_PLAYO</name>
<dbReference type="AlphaFoldDB" id="Q7RFU9"/>
<feature type="transmembrane region" description="Helical" evidence="1">
    <location>
        <begin position="12"/>
        <end position="34"/>
    </location>
</feature>
<comment type="caution">
    <text evidence="2">The sequence shown here is derived from an EMBL/GenBank/DDBJ whole genome shotgun (WGS) entry which is preliminary data.</text>
</comment>
<evidence type="ECO:0000313" key="3">
    <source>
        <dbReference type="Proteomes" id="UP000008553"/>
    </source>
</evidence>